<dbReference type="Proteomes" id="UP000271241">
    <property type="component" value="Unassembled WGS sequence"/>
</dbReference>
<evidence type="ECO:0000313" key="2">
    <source>
        <dbReference type="EMBL" id="RKP05808.1"/>
    </source>
</evidence>
<organism evidence="2 3">
    <name type="scientific">Thamnocephalis sphaerospora</name>
    <dbReference type="NCBI Taxonomy" id="78915"/>
    <lineage>
        <taxon>Eukaryota</taxon>
        <taxon>Fungi</taxon>
        <taxon>Fungi incertae sedis</taxon>
        <taxon>Zoopagomycota</taxon>
        <taxon>Zoopagomycotina</taxon>
        <taxon>Zoopagomycetes</taxon>
        <taxon>Zoopagales</taxon>
        <taxon>Sigmoideomycetaceae</taxon>
        <taxon>Thamnocephalis</taxon>
    </lineage>
</organism>
<proteinExistence type="predicted"/>
<evidence type="ECO:0000256" key="1">
    <source>
        <dbReference type="SAM" id="MobiDB-lite"/>
    </source>
</evidence>
<dbReference type="Pfam" id="PF07924">
    <property type="entry name" value="NuiA"/>
    <property type="match status" value="1"/>
</dbReference>
<dbReference type="InterPro" id="IPR012489">
    <property type="entry name" value="NucleaseA_inhib-like"/>
</dbReference>
<dbReference type="InterPro" id="IPR036587">
    <property type="entry name" value="NucleaseA_inhib-like_sf"/>
</dbReference>
<dbReference type="OrthoDB" id="5589526at2759"/>
<accession>A0A4P9XJ98</accession>
<evidence type="ECO:0000313" key="3">
    <source>
        <dbReference type="Proteomes" id="UP000271241"/>
    </source>
</evidence>
<dbReference type="EMBL" id="KZ993027">
    <property type="protein sequence ID" value="RKP05808.1"/>
    <property type="molecule type" value="Genomic_DNA"/>
</dbReference>
<sequence length="190" mass="19926">MSSDPAGDDAYLRFLQQANEPLPQTAAVSSTPSPATLHANTRTSLPTETTLAEAYRSVVAAADGLCLISETEADLEAVYVLPEQVPAALVDGDAHQQFLLLLGANPNASAERLDTAAFFERAASAASNAGLANGAQLWRSLMQTLNNLVDDSGHLQVWRVGDDSEAWVYAGGILPDGAGYVGVRALDVET</sequence>
<feature type="compositionally biased region" description="Polar residues" evidence="1">
    <location>
        <begin position="26"/>
        <end position="43"/>
    </location>
</feature>
<feature type="region of interest" description="Disordered" evidence="1">
    <location>
        <begin position="22"/>
        <end position="43"/>
    </location>
</feature>
<dbReference type="Gene3D" id="3.40.1460.10">
    <property type="entry name" value="Nuclease A inhibitor-like"/>
    <property type="match status" value="1"/>
</dbReference>
<dbReference type="AlphaFoldDB" id="A0A4P9XJ98"/>
<name>A0A4P9XJ98_9FUNG</name>
<gene>
    <name evidence="2" type="ORF">THASP1DRAFT_32359</name>
</gene>
<keyword evidence="3" id="KW-1185">Reference proteome</keyword>
<dbReference type="SUPFAM" id="SSF82602">
    <property type="entry name" value="Nuclease A inhibitor (NuiA)"/>
    <property type="match status" value="1"/>
</dbReference>
<protein>
    <submittedName>
        <fullName evidence="2">Uncharacterized protein</fullName>
    </submittedName>
</protein>
<reference evidence="3" key="1">
    <citation type="journal article" date="2018" name="Nat. Microbiol.">
        <title>Leveraging single-cell genomics to expand the fungal tree of life.</title>
        <authorList>
            <person name="Ahrendt S.R."/>
            <person name="Quandt C.A."/>
            <person name="Ciobanu D."/>
            <person name="Clum A."/>
            <person name="Salamov A."/>
            <person name="Andreopoulos B."/>
            <person name="Cheng J.F."/>
            <person name="Woyke T."/>
            <person name="Pelin A."/>
            <person name="Henrissat B."/>
            <person name="Reynolds N.K."/>
            <person name="Benny G.L."/>
            <person name="Smith M.E."/>
            <person name="James T.Y."/>
            <person name="Grigoriev I.V."/>
        </authorList>
    </citation>
    <scope>NUCLEOTIDE SEQUENCE [LARGE SCALE GENOMIC DNA]</scope>
    <source>
        <strain evidence="3">RSA 1356</strain>
    </source>
</reference>